<dbReference type="AlphaFoldDB" id="A0AAV8YLY8"/>
<evidence type="ECO:0000256" key="1">
    <source>
        <dbReference type="ARBA" id="ARBA00007261"/>
    </source>
</evidence>
<feature type="non-terminal residue" evidence="8">
    <location>
        <position position="1"/>
    </location>
</feature>
<dbReference type="PANTHER" id="PTHR43690">
    <property type="entry name" value="NARDILYSIN"/>
    <property type="match status" value="1"/>
</dbReference>
<accession>A0AAV8YLY8</accession>
<evidence type="ECO:0000313" key="8">
    <source>
        <dbReference type="EMBL" id="KAJ8952794.1"/>
    </source>
</evidence>
<protein>
    <recommendedName>
        <fullName evidence="7">Peptidase M16 N-terminal domain-containing protein</fullName>
    </recommendedName>
</protein>
<dbReference type="GO" id="GO:0046872">
    <property type="term" value="F:metal ion binding"/>
    <property type="evidence" value="ECO:0007669"/>
    <property type="project" value="UniProtKB-KW"/>
</dbReference>
<organism evidence="8 9">
    <name type="scientific">Aromia moschata</name>
    <dbReference type="NCBI Taxonomy" id="1265417"/>
    <lineage>
        <taxon>Eukaryota</taxon>
        <taxon>Metazoa</taxon>
        <taxon>Ecdysozoa</taxon>
        <taxon>Arthropoda</taxon>
        <taxon>Hexapoda</taxon>
        <taxon>Insecta</taxon>
        <taxon>Pterygota</taxon>
        <taxon>Neoptera</taxon>
        <taxon>Endopterygota</taxon>
        <taxon>Coleoptera</taxon>
        <taxon>Polyphaga</taxon>
        <taxon>Cucujiformia</taxon>
        <taxon>Chrysomeloidea</taxon>
        <taxon>Cerambycidae</taxon>
        <taxon>Cerambycinae</taxon>
        <taxon>Callichromatini</taxon>
        <taxon>Aromia</taxon>
    </lineage>
</organism>
<dbReference type="Gene3D" id="3.30.830.10">
    <property type="entry name" value="Metalloenzyme, LuxS/M16 peptidase-like"/>
    <property type="match status" value="1"/>
</dbReference>
<dbReference type="InterPro" id="IPR050626">
    <property type="entry name" value="Peptidase_M16"/>
</dbReference>
<proteinExistence type="inferred from homology"/>
<dbReference type="SUPFAM" id="SSF63411">
    <property type="entry name" value="LuxS/MPP-like metallohydrolase"/>
    <property type="match status" value="1"/>
</dbReference>
<comment type="caution">
    <text evidence="8">The sequence shown here is derived from an EMBL/GenBank/DDBJ whole genome shotgun (WGS) entry which is preliminary data.</text>
</comment>
<gene>
    <name evidence="8" type="ORF">NQ318_008111</name>
</gene>
<reference evidence="8" key="1">
    <citation type="journal article" date="2023" name="Insect Mol. Biol.">
        <title>Genome sequencing provides insights into the evolution of gene families encoding plant cell wall-degrading enzymes in longhorned beetles.</title>
        <authorList>
            <person name="Shin N.R."/>
            <person name="Okamura Y."/>
            <person name="Kirsch R."/>
            <person name="Pauchet Y."/>
        </authorList>
    </citation>
    <scope>NUCLEOTIDE SEQUENCE</scope>
    <source>
        <strain evidence="8">AMC_N1</strain>
    </source>
</reference>
<evidence type="ECO:0000259" key="7">
    <source>
        <dbReference type="Pfam" id="PF00675"/>
    </source>
</evidence>
<dbReference type="InterPro" id="IPR011765">
    <property type="entry name" value="Pept_M16_N"/>
</dbReference>
<keyword evidence="6" id="KW-0482">Metalloprotease</keyword>
<keyword evidence="2" id="KW-0645">Protease</keyword>
<comment type="similarity">
    <text evidence="1">Belongs to the peptidase M16 family.</text>
</comment>
<name>A0AAV8YLY8_9CUCU</name>
<evidence type="ECO:0000313" key="9">
    <source>
        <dbReference type="Proteomes" id="UP001162162"/>
    </source>
</evidence>
<dbReference type="GO" id="GO:0006508">
    <property type="term" value="P:proteolysis"/>
    <property type="evidence" value="ECO:0007669"/>
    <property type="project" value="UniProtKB-KW"/>
</dbReference>
<evidence type="ECO:0000256" key="4">
    <source>
        <dbReference type="ARBA" id="ARBA00022801"/>
    </source>
</evidence>
<feature type="domain" description="Peptidase M16 N-terminal" evidence="7">
    <location>
        <begin position="1"/>
        <end position="47"/>
    </location>
</feature>
<evidence type="ECO:0000256" key="6">
    <source>
        <dbReference type="ARBA" id="ARBA00023049"/>
    </source>
</evidence>
<keyword evidence="4" id="KW-0378">Hydrolase</keyword>
<dbReference type="PANTHER" id="PTHR43690:SF18">
    <property type="entry name" value="INSULIN-DEGRADING ENZYME-RELATED"/>
    <property type="match status" value="1"/>
</dbReference>
<dbReference type="Pfam" id="PF00675">
    <property type="entry name" value="Peptidase_M16"/>
    <property type="match status" value="1"/>
</dbReference>
<dbReference type="EMBL" id="JAPWTK010000064">
    <property type="protein sequence ID" value="KAJ8952794.1"/>
    <property type="molecule type" value="Genomic_DNA"/>
</dbReference>
<dbReference type="Proteomes" id="UP001162162">
    <property type="component" value="Unassembled WGS sequence"/>
</dbReference>
<dbReference type="PROSITE" id="PS00143">
    <property type="entry name" value="INSULINASE"/>
    <property type="match status" value="1"/>
</dbReference>
<keyword evidence="9" id="KW-1185">Reference proteome</keyword>
<evidence type="ECO:0000256" key="2">
    <source>
        <dbReference type="ARBA" id="ARBA00022670"/>
    </source>
</evidence>
<keyword evidence="5" id="KW-0862">Zinc</keyword>
<evidence type="ECO:0000256" key="3">
    <source>
        <dbReference type="ARBA" id="ARBA00022723"/>
    </source>
</evidence>
<sequence>AAAGLCIGVGSFSDPKEVPGMAHFLEHMVFMGSEKFPAENDFDSFIKLDNRFQDRS</sequence>
<dbReference type="InterPro" id="IPR011249">
    <property type="entry name" value="Metalloenz_LuxS/M16"/>
</dbReference>
<evidence type="ECO:0000256" key="5">
    <source>
        <dbReference type="ARBA" id="ARBA00022833"/>
    </source>
</evidence>
<keyword evidence="3" id="KW-0479">Metal-binding</keyword>
<dbReference type="InterPro" id="IPR001431">
    <property type="entry name" value="Pept_M16_Zn_BS"/>
</dbReference>
<dbReference type="GO" id="GO:0004222">
    <property type="term" value="F:metalloendopeptidase activity"/>
    <property type="evidence" value="ECO:0007669"/>
    <property type="project" value="InterPro"/>
</dbReference>